<dbReference type="GO" id="GO:0004788">
    <property type="term" value="F:thiamine diphosphokinase activity"/>
    <property type="evidence" value="ECO:0007669"/>
    <property type="project" value="UniProtKB-UniRule"/>
</dbReference>
<dbReference type="InterPro" id="IPR006282">
    <property type="entry name" value="Thi_PPkinase"/>
</dbReference>
<evidence type="ECO:0000313" key="7">
    <source>
        <dbReference type="EMBL" id="MTH64958.1"/>
    </source>
</evidence>
<dbReference type="CDD" id="cd07995">
    <property type="entry name" value="TPK"/>
    <property type="match status" value="1"/>
</dbReference>
<dbReference type="InterPro" id="IPR036759">
    <property type="entry name" value="TPK_catalytic_sf"/>
</dbReference>
<dbReference type="Gene3D" id="3.40.50.10240">
    <property type="entry name" value="Thiamin pyrophosphokinase, catalytic domain"/>
    <property type="match status" value="1"/>
</dbReference>
<evidence type="ECO:0000256" key="1">
    <source>
        <dbReference type="ARBA" id="ARBA00022679"/>
    </source>
</evidence>
<dbReference type="EMBL" id="WMII01000010">
    <property type="protein sequence ID" value="MTH64958.1"/>
    <property type="molecule type" value="Genomic_DNA"/>
</dbReference>
<gene>
    <name evidence="7" type="ORF">GL284_11845</name>
</gene>
<dbReference type="SUPFAM" id="SSF63862">
    <property type="entry name" value="Thiamin pyrophosphokinase, substrate-binding domain"/>
    <property type="match status" value="1"/>
</dbReference>
<evidence type="ECO:0000256" key="2">
    <source>
        <dbReference type="ARBA" id="ARBA00022741"/>
    </source>
</evidence>
<dbReference type="GO" id="GO:0006772">
    <property type="term" value="P:thiamine metabolic process"/>
    <property type="evidence" value="ECO:0007669"/>
    <property type="project" value="UniProtKB-UniRule"/>
</dbReference>
<dbReference type="RefSeq" id="WP_155044843.1">
    <property type="nucleotide sequence ID" value="NZ_WMIH01000010.1"/>
</dbReference>
<dbReference type="EC" id="2.7.6.2" evidence="5"/>
<keyword evidence="8" id="KW-1185">Reference proteome</keyword>
<evidence type="ECO:0000259" key="6">
    <source>
        <dbReference type="Pfam" id="PF04263"/>
    </source>
</evidence>
<dbReference type="InterPro" id="IPR007371">
    <property type="entry name" value="TPK_catalytic"/>
</dbReference>
<dbReference type="GO" id="GO:0016301">
    <property type="term" value="F:kinase activity"/>
    <property type="evidence" value="ECO:0007669"/>
    <property type="project" value="UniProtKB-KW"/>
</dbReference>
<protein>
    <recommendedName>
        <fullName evidence="5">Thiamine diphosphokinase</fullName>
        <ecNumber evidence="5">2.7.6.2</ecNumber>
    </recommendedName>
</protein>
<dbReference type="AlphaFoldDB" id="A0A6L6IZF7"/>
<feature type="domain" description="Thiamin pyrophosphokinase catalytic" evidence="6">
    <location>
        <begin position="33"/>
        <end position="118"/>
    </location>
</feature>
<sequence length="214" mass="21859">MTVLASPDPVLLIGGGPFGQADLDLVRPFVRDVVAADGGAAAALAHGLMPQAVIGDFDSLSASAQAAIPAAHLHRVAEQDSTDFHKCLSRIAAPLVLAVGFSGARQDHFLAALNVLARRIGPPCILIAGDDVIALCPPRIALDLPPGTRLSLFPMGAAQGRSTGLEYPIDGIGFAPDGAVGTSNRALGPVVLQMAGPMLLMLPRACLARLIAAL</sequence>
<evidence type="ECO:0000256" key="4">
    <source>
        <dbReference type="ARBA" id="ARBA00022840"/>
    </source>
</evidence>
<keyword evidence="4" id="KW-0067">ATP-binding</keyword>
<evidence type="ECO:0000256" key="3">
    <source>
        <dbReference type="ARBA" id="ARBA00022777"/>
    </source>
</evidence>
<dbReference type="SUPFAM" id="SSF63999">
    <property type="entry name" value="Thiamin pyrophosphokinase, catalytic domain"/>
    <property type="match status" value="1"/>
</dbReference>
<name>A0A6L6IZF7_9RHOB</name>
<keyword evidence="2" id="KW-0547">Nucleotide-binding</keyword>
<dbReference type="PANTHER" id="PTHR41299">
    <property type="entry name" value="THIAMINE PYROPHOSPHOKINASE"/>
    <property type="match status" value="1"/>
</dbReference>
<keyword evidence="1 7" id="KW-0808">Transferase</keyword>
<dbReference type="Pfam" id="PF04263">
    <property type="entry name" value="TPK_catalytic"/>
    <property type="match status" value="1"/>
</dbReference>
<dbReference type="NCBIfam" id="TIGR01378">
    <property type="entry name" value="thi_PPkinase"/>
    <property type="match status" value="1"/>
</dbReference>
<comment type="caution">
    <text evidence="7">The sequence shown here is derived from an EMBL/GenBank/DDBJ whole genome shotgun (WGS) entry which is preliminary data.</text>
</comment>
<dbReference type="InterPro" id="IPR053149">
    <property type="entry name" value="TPK"/>
</dbReference>
<evidence type="ECO:0000313" key="8">
    <source>
        <dbReference type="Proteomes" id="UP000478740"/>
    </source>
</evidence>
<dbReference type="PANTHER" id="PTHR41299:SF1">
    <property type="entry name" value="THIAMINE PYROPHOSPHOKINASE"/>
    <property type="match status" value="1"/>
</dbReference>
<organism evidence="7 8">
    <name type="scientific">Paracoccus shanxieyensis</name>
    <dbReference type="NCBI Taxonomy" id="2675752"/>
    <lineage>
        <taxon>Bacteria</taxon>
        <taxon>Pseudomonadati</taxon>
        <taxon>Pseudomonadota</taxon>
        <taxon>Alphaproteobacteria</taxon>
        <taxon>Rhodobacterales</taxon>
        <taxon>Paracoccaceae</taxon>
        <taxon>Paracoccus</taxon>
    </lineage>
</organism>
<evidence type="ECO:0000256" key="5">
    <source>
        <dbReference type="NCBIfam" id="TIGR01378"/>
    </source>
</evidence>
<dbReference type="InterPro" id="IPR036371">
    <property type="entry name" value="TPK_B1-bd_sf"/>
</dbReference>
<accession>A0A6L6IZF7</accession>
<proteinExistence type="predicted"/>
<reference evidence="7 8" key="1">
    <citation type="submission" date="2019-11" db="EMBL/GenBank/DDBJ databases">
        <authorList>
            <person name="Dong K."/>
        </authorList>
    </citation>
    <scope>NUCLEOTIDE SEQUENCE [LARGE SCALE GENOMIC DNA]</scope>
    <source>
        <strain evidence="7 8">DK608</strain>
    </source>
</reference>
<keyword evidence="3" id="KW-0418">Kinase</keyword>
<dbReference type="Proteomes" id="UP000478740">
    <property type="component" value="Unassembled WGS sequence"/>
</dbReference>
<dbReference type="GO" id="GO:0005524">
    <property type="term" value="F:ATP binding"/>
    <property type="evidence" value="ECO:0007669"/>
    <property type="project" value="UniProtKB-KW"/>
</dbReference>
<dbReference type="GO" id="GO:0009229">
    <property type="term" value="P:thiamine diphosphate biosynthetic process"/>
    <property type="evidence" value="ECO:0007669"/>
    <property type="project" value="InterPro"/>
</dbReference>